<protein>
    <submittedName>
        <fullName evidence="3">Uncharacterized protein</fullName>
    </submittedName>
</protein>
<evidence type="ECO:0000313" key="4">
    <source>
        <dbReference type="Proteomes" id="UP001159405"/>
    </source>
</evidence>
<dbReference type="EMBL" id="CALNXK010000126">
    <property type="protein sequence ID" value="CAH3163289.1"/>
    <property type="molecule type" value="Genomic_DNA"/>
</dbReference>
<name>A0ABN8QFX5_9CNID</name>
<gene>
    <name evidence="3" type="ORF">PLOB_00005957</name>
</gene>
<comment type="caution">
    <text evidence="3">The sequence shown here is derived from an EMBL/GenBank/DDBJ whole genome shotgun (WGS) entry which is preliminary data.</text>
</comment>
<evidence type="ECO:0000313" key="3">
    <source>
        <dbReference type="EMBL" id="CAH3163289.1"/>
    </source>
</evidence>
<proteinExistence type="predicted"/>
<dbReference type="Proteomes" id="UP001159405">
    <property type="component" value="Unassembled WGS sequence"/>
</dbReference>
<feature type="coiled-coil region" evidence="1">
    <location>
        <begin position="64"/>
        <end position="98"/>
    </location>
</feature>
<dbReference type="Gene3D" id="1.20.5.340">
    <property type="match status" value="1"/>
</dbReference>
<feature type="region of interest" description="Disordered" evidence="2">
    <location>
        <begin position="1"/>
        <end position="48"/>
    </location>
</feature>
<evidence type="ECO:0000256" key="1">
    <source>
        <dbReference type="SAM" id="Coils"/>
    </source>
</evidence>
<dbReference type="InterPro" id="IPR004244">
    <property type="entry name" value="Transposase_22"/>
</dbReference>
<sequence length="239" mass="27273">MEVSSVYITPQRKSRNLATSSSSEESSPQGKKLRHSYSPDSKNSDDEDQVMATLNLTEGVTKKLDLILERLSKLDSKMEELNKTVKGLQGKVSSLEIDVVSIKDKQKSLDNKFTHVESNSKFVDSHIKELQEMVEERKDVISACRKQILYLEAYSRRENLKFEGIPELPKLSGQQNATSKEDTKEVLANFMENVLEIEDAKDMELQRVHRIGKPKSENGNGSRTIIARFLRFSDRRTCF</sequence>
<keyword evidence="1" id="KW-0175">Coiled coil</keyword>
<accession>A0ABN8QFX5</accession>
<reference evidence="3 4" key="1">
    <citation type="submission" date="2022-05" db="EMBL/GenBank/DDBJ databases">
        <authorList>
            <consortium name="Genoscope - CEA"/>
            <person name="William W."/>
        </authorList>
    </citation>
    <scope>NUCLEOTIDE SEQUENCE [LARGE SCALE GENOMIC DNA]</scope>
</reference>
<dbReference type="Gene3D" id="3.30.70.1820">
    <property type="entry name" value="L1 transposable element, RRM domain"/>
    <property type="match status" value="1"/>
</dbReference>
<dbReference type="PANTHER" id="PTHR11505">
    <property type="entry name" value="L1 TRANSPOSABLE ELEMENT-RELATED"/>
    <property type="match status" value="1"/>
</dbReference>
<organism evidence="3 4">
    <name type="scientific">Porites lobata</name>
    <dbReference type="NCBI Taxonomy" id="104759"/>
    <lineage>
        <taxon>Eukaryota</taxon>
        <taxon>Metazoa</taxon>
        <taxon>Cnidaria</taxon>
        <taxon>Anthozoa</taxon>
        <taxon>Hexacorallia</taxon>
        <taxon>Scleractinia</taxon>
        <taxon>Fungiina</taxon>
        <taxon>Poritidae</taxon>
        <taxon>Porites</taxon>
    </lineage>
</organism>
<evidence type="ECO:0000256" key="2">
    <source>
        <dbReference type="SAM" id="MobiDB-lite"/>
    </source>
</evidence>
<keyword evidence="4" id="KW-1185">Reference proteome</keyword>